<feature type="region of interest" description="Disordered" evidence="1">
    <location>
        <begin position="86"/>
        <end position="151"/>
    </location>
</feature>
<dbReference type="Gene3D" id="2.20.70.10">
    <property type="match status" value="1"/>
</dbReference>
<keyword evidence="3" id="KW-1185">Reference proteome</keyword>
<dbReference type="InterPro" id="IPR051105">
    <property type="entry name" value="WWC/KIBRA_Hippo_Reg"/>
</dbReference>
<feature type="compositionally biased region" description="Low complexity" evidence="1">
    <location>
        <begin position="106"/>
        <end position="121"/>
    </location>
</feature>
<reference evidence="2 3" key="1">
    <citation type="submission" date="2024-06" db="EMBL/GenBank/DDBJ databases">
        <title>A chromosome level genome sequence of Diviner's sage (Salvia divinorum).</title>
        <authorList>
            <person name="Ford S.A."/>
            <person name="Ro D.-K."/>
            <person name="Ness R.W."/>
            <person name="Phillips M.A."/>
        </authorList>
    </citation>
    <scope>NUCLEOTIDE SEQUENCE [LARGE SCALE GENOMIC DNA]</scope>
    <source>
        <strain evidence="2">SAF-2024a</strain>
        <tissue evidence="2">Leaf</tissue>
    </source>
</reference>
<feature type="compositionally biased region" description="Acidic residues" evidence="1">
    <location>
        <begin position="93"/>
        <end position="105"/>
    </location>
</feature>
<dbReference type="SUPFAM" id="SSF51045">
    <property type="entry name" value="WW domain"/>
    <property type="match status" value="1"/>
</dbReference>
<feature type="compositionally biased region" description="Polar residues" evidence="1">
    <location>
        <begin position="122"/>
        <end position="133"/>
    </location>
</feature>
<accession>A0ABD1I9F3</accession>
<dbReference type="AlphaFoldDB" id="A0ABD1I9F3"/>
<gene>
    <name evidence="2" type="ORF">AAHA92_07577</name>
</gene>
<name>A0ABD1I9F3_SALDI</name>
<evidence type="ECO:0000256" key="1">
    <source>
        <dbReference type="SAM" id="MobiDB-lite"/>
    </source>
</evidence>
<dbReference type="PANTHER" id="PTHR14791">
    <property type="entry name" value="BOMB/KIRA PROTEINS"/>
    <property type="match status" value="1"/>
</dbReference>
<dbReference type="PANTHER" id="PTHR14791:SF29">
    <property type="entry name" value="PROTEIN KIBRA"/>
    <property type="match status" value="1"/>
</dbReference>
<sequence length="196" mass="21348">MTTPIPNMAAITASLERSLQNCSLNHQHTTSSSSGGAAAAAVEDAVELNSEGSSLPFHWEQCLDLKTGELYYINWRTGMRATEDPRTAAAAEYGDDCSSEEDDSSSYDSEGSSLESSPCSSREQWSGKNNQENCYYDDEERNNNSSSSNISSSNNVLVVAGCKSCLMYYMVPKQLEICPKCCGQLLHFDRSENASS</sequence>
<comment type="caution">
    <text evidence="2">The sequence shown here is derived from an EMBL/GenBank/DDBJ whole genome shotgun (WGS) entry which is preliminary data.</text>
</comment>
<proteinExistence type="predicted"/>
<protein>
    <submittedName>
        <fullName evidence="2">NKAP family protein-like</fullName>
    </submittedName>
</protein>
<dbReference type="Proteomes" id="UP001567538">
    <property type="component" value="Unassembled WGS sequence"/>
</dbReference>
<dbReference type="InterPro" id="IPR036020">
    <property type="entry name" value="WW_dom_sf"/>
</dbReference>
<evidence type="ECO:0000313" key="3">
    <source>
        <dbReference type="Proteomes" id="UP001567538"/>
    </source>
</evidence>
<evidence type="ECO:0000313" key="2">
    <source>
        <dbReference type="EMBL" id="KAL1565350.1"/>
    </source>
</evidence>
<dbReference type="EMBL" id="JBEAFC010000003">
    <property type="protein sequence ID" value="KAL1565350.1"/>
    <property type="molecule type" value="Genomic_DNA"/>
</dbReference>
<organism evidence="2 3">
    <name type="scientific">Salvia divinorum</name>
    <name type="common">Maria pastora</name>
    <name type="synonym">Diviner's sage</name>
    <dbReference type="NCBI Taxonomy" id="28513"/>
    <lineage>
        <taxon>Eukaryota</taxon>
        <taxon>Viridiplantae</taxon>
        <taxon>Streptophyta</taxon>
        <taxon>Embryophyta</taxon>
        <taxon>Tracheophyta</taxon>
        <taxon>Spermatophyta</taxon>
        <taxon>Magnoliopsida</taxon>
        <taxon>eudicotyledons</taxon>
        <taxon>Gunneridae</taxon>
        <taxon>Pentapetalae</taxon>
        <taxon>asterids</taxon>
        <taxon>lamiids</taxon>
        <taxon>Lamiales</taxon>
        <taxon>Lamiaceae</taxon>
        <taxon>Nepetoideae</taxon>
        <taxon>Mentheae</taxon>
        <taxon>Salviinae</taxon>
        <taxon>Salvia</taxon>
        <taxon>Salvia subgen. Calosphace</taxon>
    </lineage>
</organism>